<keyword evidence="3" id="KW-0804">Transcription</keyword>
<dbReference type="Gene3D" id="1.10.357.10">
    <property type="entry name" value="Tetracycline Repressor, domain 2"/>
    <property type="match status" value="1"/>
</dbReference>
<evidence type="ECO:0000259" key="5">
    <source>
        <dbReference type="PROSITE" id="PS50977"/>
    </source>
</evidence>
<organism evidence="6 7">
    <name type="scientific">Aeromicrobium camelliae</name>
    <dbReference type="NCBI Taxonomy" id="1538144"/>
    <lineage>
        <taxon>Bacteria</taxon>
        <taxon>Bacillati</taxon>
        <taxon>Actinomycetota</taxon>
        <taxon>Actinomycetes</taxon>
        <taxon>Propionibacteriales</taxon>
        <taxon>Nocardioidaceae</taxon>
        <taxon>Aeromicrobium</taxon>
    </lineage>
</organism>
<feature type="DNA-binding region" description="H-T-H motif" evidence="4">
    <location>
        <begin position="29"/>
        <end position="48"/>
    </location>
</feature>
<evidence type="ECO:0000313" key="7">
    <source>
        <dbReference type="Proteomes" id="UP000275225"/>
    </source>
</evidence>
<feature type="domain" description="HTH tetR-type" evidence="5">
    <location>
        <begin position="6"/>
        <end position="66"/>
    </location>
</feature>
<dbReference type="GO" id="GO:0003677">
    <property type="term" value="F:DNA binding"/>
    <property type="evidence" value="ECO:0007669"/>
    <property type="project" value="UniProtKB-UniRule"/>
</dbReference>
<dbReference type="EMBL" id="RQJX01000013">
    <property type="protein sequence ID" value="RQN03286.1"/>
    <property type="molecule type" value="Genomic_DNA"/>
</dbReference>
<proteinExistence type="predicted"/>
<dbReference type="Proteomes" id="UP000275225">
    <property type="component" value="Unassembled WGS sequence"/>
</dbReference>
<dbReference type="PANTHER" id="PTHR47506">
    <property type="entry name" value="TRANSCRIPTIONAL REGULATORY PROTEIN"/>
    <property type="match status" value="1"/>
</dbReference>
<comment type="caution">
    <text evidence="6">The sequence shown here is derived from an EMBL/GenBank/DDBJ whole genome shotgun (WGS) entry which is preliminary data.</text>
</comment>
<reference evidence="6 7" key="1">
    <citation type="submission" date="2018-11" db="EMBL/GenBank/DDBJ databases">
        <authorList>
            <person name="Li F."/>
        </authorList>
    </citation>
    <scope>NUCLEOTIDE SEQUENCE [LARGE SCALE GENOMIC DNA]</scope>
    <source>
        <strain evidence="6 7">YS17T</strain>
    </source>
</reference>
<evidence type="ECO:0000256" key="1">
    <source>
        <dbReference type="ARBA" id="ARBA00023015"/>
    </source>
</evidence>
<keyword evidence="2 4" id="KW-0238">DNA-binding</keyword>
<evidence type="ECO:0000313" key="6">
    <source>
        <dbReference type="EMBL" id="RQN03286.1"/>
    </source>
</evidence>
<dbReference type="AlphaFoldDB" id="A0A3N6W6Y5"/>
<dbReference type="InterPro" id="IPR009057">
    <property type="entry name" value="Homeodomain-like_sf"/>
</dbReference>
<evidence type="ECO:0000256" key="2">
    <source>
        <dbReference type="ARBA" id="ARBA00023125"/>
    </source>
</evidence>
<sequence length="206" mass="21906">MTAKSEDTKRRLVQAAIDTISSEGIAKVSARSIAERAGLAQGLVFYHFGTVTDLIGQACLEATRARIDRYAERFDAVDSLTELVDLADRLHREERAAGTVAVLGQILAAAQVDPALAAAAGEALSLWTERVGDVLRRVLVGSPFEQVIAPDALAELVSAAFVGIELTEPTRGDDDLDRALGSIRRLTSTVDDLGPVARRALRSALG</sequence>
<dbReference type="InterPro" id="IPR001647">
    <property type="entry name" value="HTH_TetR"/>
</dbReference>
<keyword evidence="7" id="KW-1185">Reference proteome</keyword>
<evidence type="ECO:0000256" key="3">
    <source>
        <dbReference type="ARBA" id="ARBA00023163"/>
    </source>
</evidence>
<name>A0A3N6W6Y5_9ACTN</name>
<dbReference type="OrthoDB" id="3474596at2"/>
<dbReference type="PANTHER" id="PTHR47506:SF6">
    <property type="entry name" value="HTH-TYPE TRANSCRIPTIONAL REPRESSOR NEMR"/>
    <property type="match status" value="1"/>
</dbReference>
<accession>A0A3N6W6Y5</accession>
<dbReference type="PRINTS" id="PR00455">
    <property type="entry name" value="HTHTETR"/>
</dbReference>
<keyword evidence="1" id="KW-0805">Transcription regulation</keyword>
<gene>
    <name evidence="6" type="ORF">EHW97_10360</name>
</gene>
<protein>
    <submittedName>
        <fullName evidence="6">TetR/AcrR family transcriptional regulator</fullName>
    </submittedName>
</protein>
<dbReference type="SUPFAM" id="SSF48498">
    <property type="entry name" value="Tetracyclin repressor-like, C-terminal domain"/>
    <property type="match status" value="1"/>
</dbReference>
<evidence type="ECO:0000256" key="4">
    <source>
        <dbReference type="PROSITE-ProRule" id="PRU00335"/>
    </source>
</evidence>
<dbReference type="SUPFAM" id="SSF46689">
    <property type="entry name" value="Homeodomain-like"/>
    <property type="match status" value="1"/>
</dbReference>
<dbReference type="PROSITE" id="PS50977">
    <property type="entry name" value="HTH_TETR_2"/>
    <property type="match status" value="1"/>
</dbReference>
<dbReference type="Pfam" id="PF00440">
    <property type="entry name" value="TetR_N"/>
    <property type="match status" value="1"/>
</dbReference>
<dbReference type="InterPro" id="IPR036271">
    <property type="entry name" value="Tet_transcr_reg_TetR-rel_C_sf"/>
</dbReference>
<dbReference type="RefSeq" id="WP_124237095.1">
    <property type="nucleotide sequence ID" value="NZ_JBHUFI010000007.1"/>
</dbReference>